<name>A0A9P9APL3_9HYPO</name>
<dbReference type="Proteomes" id="UP000777438">
    <property type="component" value="Unassembled WGS sequence"/>
</dbReference>
<accession>A0A9P9APL3</accession>
<evidence type="ECO:0008006" key="4">
    <source>
        <dbReference type="Google" id="ProtNLM"/>
    </source>
</evidence>
<comment type="caution">
    <text evidence="2">The sequence shown here is derived from an EMBL/GenBank/DDBJ whole genome shotgun (WGS) entry which is preliminary data.</text>
</comment>
<protein>
    <recommendedName>
        <fullName evidence="4">Secreted protein</fullName>
    </recommendedName>
</protein>
<proteinExistence type="predicted"/>
<evidence type="ECO:0000313" key="3">
    <source>
        <dbReference type="Proteomes" id="UP000777438"/>
    </source>
</evidence>
<evidence type="ECO:0000313" key="2">
    <source>
        <dbReference type="EMBL" id="KAH6884826.1"/>
    </source>
</evidence>
<dbReference type="EMBL" id="JAGPYM010000019">
    <property type="protein sequence ID" value="KAH6884826.1"/>
    <property type="molecule type" value="Genomic_DNA"/>
</dbReference>
<organism evidence="2 3">
    <name type="scientific">Thelonectria olida</name>
    <dbReference type="NCBI Taxonomy" id="1576542"/>
    <lineage>
        <taxon>Eukaryota</taxon>
        <taxon>Fungi</taxon>
        <taxon>Dikarya</taxon>
        <taxon>Ascomycota</taxon>
        <taxon>Pezizomycotina</taxon>
        <taxon>Sordariomycetes</taxon>
        <taxon>Hypocreomycetidae</taxon>
        <taxon>Hypocreales</taxon>
        <taxon>Nectriaceae</taxon>
        <taxon>Thelonectria</taxon>
    </lineage>
</organism>
<sequence length="91" mass="9987">MLQLAHHPRASMTLPYLFLALFSQSTTVIQGDNVAALKRPSLRDPRACSHSSPEGVSRLEGWVRHTLCVKANGSYVTASRPNGRVVGFGRR</sequence>
<gene>
    <name evidence="2" type="ORF">B0T10DRAFT_97417</name>
</gene>
<keyword evidence="1" id="KW-0732">Signal</keyword>
<evidence type="ECO:0000256" key="1">
    <source>
        <dbReference type="SAM" id="SignalP"/>
    </source>
</evidence>
<reference evidence="2 3" key="1">
    <citation type="journal article" date="2021" name="Nat. Commun.">
        <title>Genetic determinants of endophytism in the Arabidopsis root mycobiome.</title>
        <authorList>
            <person name="Mesny F."/>
            <person name="Miyauchi S."/>
            <person name="Thiergart T."/>
            <person name="Pickel B."/>
            <person name="Atanasova L."/>
            <person name="Karlsson M."/>
            <person name="Huettel B."/>
            <person name="Barry K.W."/>
            <person name="Haridas S."/>
            <person name="Chen C."/>
            <person name="Bauer D."/>
            <person name="Andreopoulos W."/>
            <person name="Pangilinan J."/>
            <person name="LaButti K."/>
            <person name="Riley R."/>
            <person name="Lipzen A."/>
            <person name="Clum A."/>
            <person name="Drula E."/>
            <person name="Henrissat B."/>
            <person name="Kohler A."/>
            <person name="Grigoriev I.V."/>
            <person name="Martin F.M."/>
            <person name="Hacquard S."/>
        </authorList>
    </citation>
    <scope>NUCLEOTIDE SEQUENCE [LARGE SCALE GENOMIC DNA]</scope>
    <source>
        <strain evidence="2 3">MPI-CAGE-CH-0241</strain>
    </source>
</reference>
<feature type="signal peptide" evidence="1">
    <location>
        <begin position="1"/>
        <end position="31"/>
    </location>
</feature>
<feature type="chain" id="PRO_5040327112" description="Secreted protein" evidence="1">
    <location>
        <begin position="32"/>
        <end position="91"/>
    </location>
</feature>
<dbReference type="AlphaFoldDB" id="A0A9P9APL3"/>
<keyword evidence="3" id="KW-1185">Reference proteome</keyword>